<evidence type="ECO:0000313" key="2">
    <source>
        <dbReference type="EMBL" id="GBP86257.1"/>
    </source>
</evidence>
<dbReference type="EMBL" id="BGZK01001782">
    <property type="protein sequence ID" value="GBP86257.1"/>
    <property type="molecule type" value="Genomic_DNA"/>
</dbReference>
<name>A0A4C1ZI07_EUMVA</name>
<sequence length="283" mass="31602">MPKKPRQLGTERNGLMTGLASKGRAPSPAHTHTHTHAAIWRPCRGRTRAAGHSRRRAFGVIPATELDQGWTLRRRERAPRAVTGTRKGRASAPARASQEATKNIQTRSLLKGGPAGRTGVGNPHRGGPSPYPPQSVARTASDRDAACSSRALYVHLAKDRRLVLVFVRMCMRSSKTSQPAQRASSNTCGLWTPAPLRINRVSPRAGRSLQTRRDRLVCLSVRDESRRSVLGGRRLRYGVSFESRLRSTRRRRSADDYRLYRFRKNMRALRVDELIVTSSEAEV</sequence>
<comment type="caution">
    <text evidence="2">The sequence shown here is derived from an EMBL/GenBank/DDBJ whole genome shotgun (WGS) entry which is preliminary data.</text>
</comment>
<evidence type="ECO:0000256" key="1">
    <source>
        <dbReference type="SAM" id="MobiDB-lite"/>
    </source>
</evidence>
<feature type="region of interest" description="Disordered" evidence="1">
    <location>
        <begin position="76"/>
        <end position="142"/>
    </location>
</feature>
<proteinExistence type="predicted"/>
<feature type="compositionally biased region" description="Polar residues" evidence="1">
    <location>
        <begin position="98"/>
        <end position="108"/>
    </location>
</feature>
<feature type="region of interest" description="Disordered" evidence="1">
    <location>
        <begin position="1"/>
        <end position="36"/>
    </location>
</feature>
<dbReference type="Proteomes" id="UP000299102">
    <property type="component" value="Unassembled WGS sequence"/>
</dbReference>
<organism evidence="2 3">
    <name type="scientific">Eumeta variegata</name>
    <name type="common">Bagworm moth</name>
    <name type="synonym">Eumeta japonica</name>
    <dbReference type="NCBI Taxonomy" id="151549"/>
    <lineage>
        <taxon>Eukaryota</taxon>
        <taxon>Metazoa</taxon>
        <taxon>Ecdysozoa</taxon>
        <taxon>Arthropoda</taxon>
        <taxon>Hexapoda</taxon>
        <taxon>Insecta</taxon>
        <taxon>Pterygota</taxon>
        <taxon>Neoptera</taxon>
        <taxon>Endopterygota</taxon>
        <taxon>Lepidoptera</taxon>
        <taxon>Glossata</taxon>
        <taxon>Ditrysia</taxon>
        <taxon>Tineoidea</taxon>
        <taxon>Psychidae</taxon>
        <taxon>Oiketicinae</taxon>
        <taxon>Eumeta</taxon>
    </lineage>
</organism>
<gene>
    <name evidence="2" type="ORF">EVAR_57378_1</name>
</gene>
<accession>A0A4C1ZI07</accession>
<protein>
    <submittedName>
        <fullName evidence="2">Uncharacterized protein</fullName>
    </submittedName>
</protein>
<keyword evidence="3" id="KW-1185">Reference proteome</keyword>
<reference evidence="2 3" key="1">
    <citation type="journal article" date="2019" name="Commun. Biol.">
        <title>The bagworm genome reveals a unique fibroin gene that provides high tensile strength.</title>
        <authorList>
            <person name="Kono N."/>
            <person name="Nakamura H."/>
            <person name="Ohtoshi R."/>
            <person name="Tomita M."/>
            <person name="Numata K."/>
            <person name="Arakawa K."/>
        </authorList>
    </citation>
    <scope>NUCLEOTIDE SEQUENCE [LARGE SCALE GENOMIC DNA]</scope>
</reference>
<dbReference type="AlphaFoldDB" id="A0A4C1ZI07"/>
<evidence type="ECO:0000313" key="3">
    <source>
        <dbReference type="Proteomes" id="UP000299102"/>
    </source>
</evidence>